<gene>
    <name evidence="2" type="ORF">OH76DRAFT_314261</name>
</gene>
<dbReference type="EMBL" id="KZ857547">
    <property type="protein sequence ID" value="RDX40578.1"/>
    <property type="molecule type" value="Genomic_DNA"/>
</dbReference>
<proteinExistence type="predicted"/>
<feature type="compositionally biased region" description="Polar residues" evidence="1">
    <location>
        <begin position="1"/>
        <end position="16"/>
    </location>
</feature>
<feature type="region of interest" description="Disordered" evidence="1">
    <location>
        <begin position="46"/>
        <end position="74"/>
    </location>
</feature>
<keyword evidence="3" id="KW-1185">Reference proteome</keyword>
<evidence type="ECO:0000256" key="1">
    <source>
        <dbReference type="SAM" id="MobiDB-lite"/>
    </source>
</evidence>
<accession>A0A371CJW3</accession>
<evidence type="ECO:0000313" key="3">
    <source>
        <dbReference type="Proteomes" id="UP000256964"/>
    </source>
</evidence>
<dbReference type="AlphaFoldDB" id="A0A371CJW3"/>
<sequence>MTDSHGTVFATRQQLCRTPGSGGRLHRPARLRGPFVSATAMLTAQRTSAAAESQSSRADISRVSTRMKPRSVHPTRNPICARRITISSLRHALKCGHFNAVPSHTCHPIRTGSESLVQRKLRAGWSRLEIHHCLRTVQAHEAAALSLKARGSLVARLESSK</sequence>
<reference evidence="2 3" key="1">
    <citation type="journal article" date="2018" name="Biotechnol. Biofuels">
        <title>Integrative visual omics of the white-rot fungus Polyporus brumalis exposes the biotechnological potential of its oxidative enzymes for delignifying raw plant biomass.</title>
        <authorList>
            <person name="Miyauchi S."/>
            <person name="Rancon A."/>
            <person name="Drula E."/>
            <person name="Hage H."/>
            <person name="Chaduli D."/>
            <person name="Favel A."/>
            <person name="Grisel S."/>
            <person name="Henrissat B."/>
            <person name="Herpoel-Gimbert I."/>
            <person name="Ruiz-Duenas F.J."/>
            <person name="Chevret D."/>
            <person name="Hainaut M."/>
            <person name="Lin J."/>
            <person name="Wang M."/>
            <person name="Pangilinan J."/>
            <person name="Lipzen A."/>
            <person name="Lesage-Meessen L."/>
            <person name="Navarro D."/>
            <person name="Riley R."/>
            <person name="Grigoriev I.V."/>
            <person name="Zhou S."/>
            <person name="Raouche S."/>
            <person name="Rosso M.N."/>
        </authorList>
    </citation>
    <scope>NUCLEOTIDE SEQUENCE [LARGE SCALE GENOMIC DNA]</scope>
    <source>
        <strain evidence="2 3">BRFM 1820</strain>
    </source>
</reference>
<name>A0A371CJW3_9APHY</name>
<organism evidence="2 3">
    <name type="scientific">Lentinus brumalis</name>
    <dbReference type="NCBI Taxonomy" id="2498619"/>
    <lineage>
        <taxon>Eukaryota</taxon>
        <taxon>Fungi</taxon>
        <taxon>Dikarya</taxon>
        <taxon>Basidiomycota</taxon>
        <taxon>Agaricomycotina</taxon>
        <taxon>Agaricomycetes</taxon>
        <taxon>Polyporales</taxon>
        <taxon>Polyporaceae</taxon>
        <taxon>Lentinus</taxon>
    </lineage>
</organism>
<feature type="region of interest" description="Disordered" evidence="1">
    <location>
        <begin position="1"/>
        <end position="26"/>
    </location>
</feature>
<dbReference type="Proteomes" id="UP000256964">
    <property type="component" value="Unassembled WGS sequence"/>
</dbReference>
<protein>
    <submittedName>
        <fullName evidence="2">Uncharacterized protein</fullName>
    </submittedName>
</protein>
<evidence type="ECO:0000313" key="2">
    <source>
        <dbReference type="EMBL" id="RDX40578.1"/>
    </source>
</evidence>
<feature type="compositionally biased region" description="Polar residues" evidence="1">
    <location>
        <begin position="46"/>
        <end position="64"/>
    </location>
</feature>